<dbReference type="PROSITE" id="PS51782">
    <property type="entry name" value="LYSM"/>
    <property type="match status" value="1"/>
</dbReference>
<dbReference type="InterPro" id="IPR018392">
    <property type="entry name" value="LysM"/>
</dbReference>
<organism evidence="3 4">
    <name type="scientific">Streptomyces asiaticus subsp. ignotus</name>
    <dbReference type="NCBI Taxonomy" id="3098222"/>
    <lineage>
        <taxon>Bacteria</taxon>
        <taxon>Bacillati</taxon>
        <taxon>Actinomycetota</taxon>
        <taxon>Actinomycetes</taxon>
        <taxon>Kitasatosporales</taxon>
        <taxon>Streptomycetaceae</taxon>
        <taxon>Streptomyces</taxon>
        <taxon>Streptomyces violaceusniger group</taxon>
    </lineage>
</organism>
<name>A0ABU7Q0R8_9ACTN</name>
<dbReference type="Proteomes" id="UP001354709">
    <property type="component" value="Unassembled WGS sequence"/>
</dbReference>
<evidence type="ECO:0000313" key="4">
    <source>
        <dbReference type="Proteomes" id="UP001354709"/>
    </source>
</evidence>
<dbReference type="InterPro" id="IPR011749">
    <property type="entry name" value="CHP02243"/>
</dbReference>
<keyword evidence="4" id="KW-1185">Reference proteome</keyword>
<feature type="region of interest" description="Disordered" evidence="1">
    <location>
        <begin position="383"/>
        <end position="441"/>
    </location>
</feature>
<gene>
    <name evidence="3" type="ORF">V2J94_24280</name>
</gene>
<feature type="compositionally biased region" description="Basic and acidic residues" evidence="1">
    <location>
        <begin position="389"/>
        <end position="401"/>
    </location>
</feature>
<comment type="caution">
    <text evidence="3">The sequence shown here is derived from an EMBL/GenBank/DDBJ whole genome shotgun (WGS) entry which is preliminary data.</text>
</comment>
<dbReference type="SMART" id="SM00257">
    <property type="entry name" value="LysM"/>
    <property type="match status" value="1"/>
</dbReference>
<accession>A0ABU7Q0R8</accession>
<dbReference type="EMBL" id="JAZBJO010000015">
    <property type="protein sequence ID" value="MEE4594965.1"/>
    <property type="molecule type" value="Genomic_DNA"/>
</dbReference>
<dbReference type="RefSeq" id="WP_330811258.1">
    <property type="nucleotide sequence ID" value="NZ_JAZBJO010000015.1"/>
</dbReference>
<proteinExistence type="predicted"/>
<dbReference type="CDD" id="cd00118">
    <property type="entry name" value="LysM"/>
    <property type="match status" value="1"/>
</dbReference>
<dbReference type="InterPro" id="IPR036779">
    <property type="entry name" value="LysM_dom_sf"/>
</dbReference>
<sequence length="1331" mass="141813">MSNHPDHPDHVNSGGCGCGCGGHDERRAAPGIPHNPPGRTALDYRVGDYGSFLAAMLDRLASPAYPALRGLTVRTPDDPAIGLLDAWAVLGDLLTFHSERIADEGYLRTAHDPRSLALLGRLVGHVPRPGVAADTHLAYTLDRDPRAEDVVVTIPRGAISHSVPAASDEESQTFETSEDLTARWAWNELAVRRRRPALIGPDDLKRRSELLLSGTSLGLTVGDKLLFVFGGTAESGGGGRRLLLPVARVTVDRDEDVTAIGLPGSAPPSLGELVDEVRRWITDPEADEDPDDRGDAEPTPDHPDPRPVSRLIEEFDAQVLAPLRGDLDGITTPGQLARRLAEPHDRLAEAQVLAAPYEEVAAWFERLEAVIGELRERAGELDAAGSGEVRLRSQLAEDRPAADSATGSHDPATGTHDPATGTHGPAARTHGPAARTHGPAHGTAAVRALGAVLPALRTRVVRPPSGARATAAHDPRRLFGPGSDLAAGLLSALDPRVARGMYAAWRRAAPAATAPPGTVPLLRELLAMRVTAAPFGAMAPLKPVQDDRGRVIRQTDWPLTGGELTAVRIVYDTAVKAPVKAEFQHIETGTSWQRSENLPQTAEFELGPGRVRLSTRVGQDHDLGWLRGRPTDSQEPGVTATLLPGLPALTLFVSRPAEDGRVHVVVNDGEPKQWMLSRGEPAKQIGYGAYELTLRFTPGSEPPAVEIGIATVPEPTNRYVLPLDSVQDSITVGSWVAVERPRKGSGEPDGIPGDKQLASVTTRVVAVRTAAYTNYGITGRGTRLTLADPWLDEHDVLLSAIRDTTVHAGGEPLRPADEPLGEDVHGNEIELAELYDGLRPGRRIVVSGERTDIPGPAGPGAPTGVRGTELAVIAAVDQRVDPDLPGDHVHTTLTLTADLAYRYRRETVRVQGNVVPATHGESRDEAIGSGDPAVANQTFTLWQSPLTWLPADNPLGATPALEIRVDGLLWHRVDSLAGRGPRERVYVTGTTGDGRTTVTFGDGAHGARLPGGHENVRARYRFGTGEAANVPADRITQALTRPLGVTAVTNPQPATGGADGDGPGLTRRTVPLAVSALDRLVSLQDYEDFARSRAGIGRAAARELFDGRRRVVHVTVAGVDDAPIGADAEVLRALRSSLAAYGDTRLPVRVDVRELVLLVLVARVKVAPDHSWELVEPRLRQALLRELGYPGRELGQPAALSEVLATAQSVPGVDYVDVDAFTGVPASSTPRELADLAARLTEPGAVVPARPAEYAEDTYRVTATGGETLTDIAGRHGIPLAELLRLNPDITDTRRLAKGRSVSVFRGIRPARLAMFSPDVPDTLILTEVTS</sequence>
<reference evidence="3 4" key="1">
    <citation type="submission" date="2023-11" db="EMBL/GenBank/DDBJ databases">
        <title>30 novel species of actinomycetes from the DSMZ collection.</title>
        <authorList>
            <person name="Nouioui I."/>
        </authorList>
    </citation>
    <scope>NUCLEOTIDE SEQUENCE [LARGE SCALE GENOMIC DNA]</scope>
    <source>
        <strain evidence="3 4">DSM 41524</strain>
    </source>
</reference>
<feature type="region of interest" description="Disordered" evidence="1">
    <location>
        <begin position="284"/>
        <end position="308"/>
    </location>
</feature>
<feature type="compositionally biased region" description="Basic and acidic residues" evidence="1">
    <location>
        <begin position="293"/>
        <end position="308"/>
    </location>
</feature>
<protein>
    <submittedName>
        <fullName evidence="3">Baseplate assembly protein</fullName>
    </submittedName>
</protein>
<evidence type="ECO:0000313" key="3">
    <source>
        <dbReference type="EMBL" id="MEE4594965.1"/>
    </source>
</evidence>
<dbReference type="NCBIfam" id="TIGR02243">
    <property type="entry name" value="putative baseplate assembly protein"/>
    <property type="match status" value="1"/>
</dbReference>
<feature type="domain" description="LysM" evidence="2">
    <location>
        <begin position="1259"/>
        <end position="1304"/>
    </location>
</feature>
<evidence type="ECO:0000256" key="1">
    <source>
        <dbReference type="SAM" id="MobiDB-lite"/>
    </source>
</evidence>
<dbReference type="Gene3D" id="3.10.350.10">
    <property type="entry name" value="LysM domain"/>
    <property type="match status" value="1"/>
</dbReference>
<evidence type="ECO:0000259" key="2">
    <source>
        <dbReference type="PROSITE" id="PS51782"/>
    </source>
</evidence>